<comment type="caution">
    <text evidence="6">The sequence shown here is derived from an EMBL/GenBank/DDBJ whole genome shotgun (WGS) entry which is preliminary data.</text>
</comment>
<dbReference type="NCBIfam" id="TIGR00093">
    <property type="entry name" value="pseudouridine synthase"/>
    <property type="match status" value="1"/>
</dbReference>
<evidence type="ECO:0000313" key="7">
    <source>
        <dbReference type="Proteomes" id="UP000824258"/>
    </source>
</evidence>
<dbReference type="PANTHER" id="PTHR47683">
    <property type="entry name" value="PSEUDOURIDINE SYNTHASE FAMILY PROTEIN-RELATED"/>
    <property type="match status" value="1"/>
</dbReference>
<feature type="domain" description="RNA-binding S4" evidence="5">
    <location>
        <begin position="3"/>
        <end position="61"/>
    </location>
</feature>
<comment type="similarity">
    <text evidence="1 4">Belongs to the pseudouridine synthase RsuA family.</text>
</comment>
<gene>
    <name evidence="6" type="ORF">IAA70_02740</name>
</gene>
<dbReference type="AlphaFoldDB" id="A0A9D1A7K4"/>
<dbReference type="Gene3D" id="3.30.70.580">
    <property type="entry name" value="Pseudouridine synthase I, catalytic domain, N-terminal subdomain"/>
    <property type="match status" value="1"/>
</dbReference>
<dbReference type="CDD" id="cd00165">
    <property type="entry name" value="S4"/>
    <property type="match status" value="1"/>
</dbReference>
<dbReference type="InterPro" id="IPR000748">
    <property type="entry name" value="PsdUridine_synth_RsuA/RluB/E/F"/>
</dbReference>
<dbReference type="SUPFAM" id="SSF55174">
    <property type="entry name" value="Alpha-L RNA-binding motif"/>
    <property type="match status" value="1"/>
</dbReference>
<evidence type="ECO:0000259" key="5">
    <source>
        <dbReference type="SMART" id="SM00363"/>
    </source>
</evidence>
<dbReference type="InterPro" id="IPR020103">
    <property type="entry name" value="PsdUridine_synth_cat_dom_sf"/>
</dbReference>
<dbReference type="Gene3D" id="3.10.290.10">
    <property type="entry name" value="RNA-binding S4 domain"/>
    <property type="match status" value="1"/>
</dbReference>
<dbReference type="InterPro" id="IPR036986">
    <property type="entry name" value="S4_RNA-bd_sf"/>
</dbReference>
<dbReference type="InterPro" id="IPR002942">
    <property type="entry name" value="S4_RNA-bd"/>
</dbReference>
<dbReference type="Gene3D" id="3.30.70.1560">
    <property type="entry name" value="Alpha-L RNA-binding motif"/>
    <property type="match status" value="1"/>
</dbReference>
<organism evidence="6 7">
    <name type="scientific">Candidatus Avoscillospira stercoripullorum</name>
    <dbReference type="NCBI Taxonomy" id="2840709"/>
    <lineage>
        <taxon>Bacteria</taxon>
        <taxon>Bacillati</taxon>
        <taxon>Bacillota</taxon>
        <taxon>Clostridia</taxon>
        <taxon>Eubacteriales</taxon>
        <taxon>Oscillospiraceae</taxon>
        <taxon>Oscillospiraceae incertae sedis</taxon>
        <taxon>Candidatus Avoscillospira</taxon>
    </lineage>
</organism>
<name>A0A9D1A7K4_9FIRM</name>
<dbReference type="InterPro" id="IPR018496">
    <property type="entry name" value="PsdUridine_synth_RsuA/RluB_CS"/>
</dbReference>
<evidence type="ECO:0000256" key="3">
    <source>
        <dbReference type="PROSITE-ProRule" id="PRU00182"/>
    </source>
</evidence>
<dbReference type="EC" id="5.4.99.-" evidence="4"/>
<accession>A0A9D1A7K4</accession>
<dbReference type="GO" id="GO:0003723">
    <property type="term" value="F:RNA binding"/>
    <property type="evidence" value="ECO:0007669"/>
    <property type="project" value="UniProtKB-KW"/>
</dbReference>
<dbReference type="FunFam" id="3.10.290.10:FF:000003">
    <property type="entry name" value="Pseudouridine synthase"/>
    <property type="match status" value="1"/>
</dbReference>
<sequence length="244" mass="27636">MEERIQKILSRHGIASRRQAEAMIAAGRVAVNGVAAHLGDTANAEKDEITLDGHPLSQAPPKCYLMLHKPRGYVTTLSDEKGRKNVSQLVADCGQRVYPVGRLDLDSEGLLLMTNDGALANRLMHPSGGIEKCYRVTVRNFNEACLPVLRKPIEIDGRYTHPARVRCLWQREDRACLEFWLSDGRNRQIRRLCEAAGVEVLRLLRIQEGTLRLGKLPPGAWRPLTLEELRDLERTLQWKFLKDL</sequence>
<evidence type="ECO:0000256" key="1">
    <source>
        <dbReference type="ARBA" id="ARBA00008348"/>
    </source>
</evidence>
<dbReference type="CDD" id="cd02870">
    <property type="entry name" value="PseudoU_synth_RsuA_like"/>
    <property type="match status" value="1"/>
</dbReference>
<dbReference type="InterPro" id="IPR050343">
    <property type="entry name" value="RsuA_PseudoU_synthase"/>
</dbReference>
<reference evidence="6" key="1">
    <citation type="submission" date="2020-10" db="EMBL/GenBank/DDBJ databases">
        <authorList>
            <person name="Gilroy R."/>
        </authorList>
    </citation>
    <scope>NUCLEOTIDE SEQUENCE</scope>
    <source>
        <strain evidence="6">ChiHjej9B8-7071</strain>
    </source>
</reference>
<protein>
    <recommendedName>
        <fullName evidence="4">Pseudouridine synthase</fullName>
        <ecNumber evidence="4">5.4.99.-</ecNumber>
    </recommendedName>
</protein>
<dbReference type="PROSITE" id="PS01149">
    <property type="entry name" value="PSI_RSU"/>
    <property type="match status" value="1"/>
</dbReference>
<proteinExistence type="inferred from homology"/>
<evidence type="ECO:0000313" key="6">
    <source>
        <dbReference type="EMBL" id="HIR09302.1"/>
    </source>
</evidence>
<dbReference type="EMBL" id="DVGD01000076">
    <property type="protein sequence ID" value="HIR09302.1"/>
    <property type="molecule type" value="Genomic_DNA"/>
</dbReference>
<dbReference type="InterPro" id="IPR042092">
    <property type="entry name" value="PsdUridine_s_RsuA/RluB/E/F_cat"/>
</dbReference>
<keyword evidence="3" id="KW-0694">RNA-binding</keyword>
<dbReference type="PANTHER" id="PTHR47683:SF2">
    <property type="entry name" value="RNA-BINDING S4 DOMAIN-CONTAINING PROTEIN"/>
    <property type="match status" value="1"/>
</dbReference>
<dbReference type="InterPro" id="IPR006145">
    <property type="entry name" value="PsdUridine_synth_RsuA/RluA"/>
</dbReference>
<dbReference type="SMART" id="SM00363">
    <property type="entry name" value="S4"/>
    <property type="match status" value="1"/>
</dbReference>
<dbReference type="SUPFAM" id="SSF55120">
    <property type="entry name" value="Pseudouridine synthase"/>
    <property type="match status" value="1"/>
</dbReference>
<dbReference type="PROSITE" id="PS50889">
    <property type="entry name" value="S4"/>
    <property type="match status" value="1"/>
</dbReference>
<dbReference type="InterPro" id="IPR020094">
    <property type="entry name" value="TruA/RsuA/RluB/E/F_N"/>
</dbReference>
<dbReference type="Proteomes" id="UP000824258">
    <property type="component" value="Unassembled WGS sequence"/>
</dbReference>
<reference evidence="6" key="2">
    <citation type="journal article" date="2021" name="PeerJ">
        <title>Extensive microbial diversity within the chicken gut microbiome revealed by metagenomics and culture.</title>
        <authorList>
            <person name="Gilroy R."/>
            <person name="Ravi A."/>
            <person name="Getino M."/>
            <person name="Pursley I."/>
            <person name="Horton D.L."/>
            <person name="Alikhan N.F."/>
            <person name="Baker D."/>
            <person name="Gharbi K."/>
            <person name="Hall N."/>
            <person name="Watson M."/>
            <person name="Adriaenssens E.M."/>
            <person name="Foster-Nyarko E."/>
            <person name="Jarju S."/>
            <person name="Secka A."/>
            <person name="Antonio M."/>
            <person name="Oren A."/>
            <person name="Chaudhuri R.R."/>
            <person name="La Ragione R."/>
            <person name="Hildebrand F."/>
            <person name="Pallen M.J."/>
        </authorList>
    </citation>
    <scope>NUCLEOTIDE SEQUENCE</scope>
    <source>
        <strain evidence="6">ChiHjej9B8-7071</strain>
    </source>
</reference>
<dbReference type="Pfam" id="PF00849">
    <property type="entry name" value="PseudoU_synth_2"/>
    <property type="match status" value="1"/>
</dbReference>
<evidence type="ECO:0000256" key="4">
    <source>
        <dbReference type="RuleBase" id="RU003887"/>
    </source>
</evidence>
<dbReference type="Pfam" id="PF01479">
    <property type="entry name" value="S4"/>
    <property type="match status" value="1"/>
</dbReference>
<dbReference type="GO" id="GO:0120159">
    <property type="term" value="F:rRNA pseudouridine synthase activity"/>
    <property type="evidence" value="ECO:0007669"/>
    <property type="project" value="UniProtKB-ARBA"/>
</dbReference>
<dbReference type="GO" id="GO:0000455">
    <property type="term" value="P:enzyme-directed rRNA pseudouridine synthesis"/>
    <property type="evidence" value="ECO:0007669"/>
    <property type="project" value="UniProtKB-ARBA"/>
</dbReference>
<evidence type="ECO:0000256" key="2">
    <source>
        <dbReference type="ARBA" id="ARBA00023235"/>
    </source>
</evidence>
<keyword evidence="2 4" id="KW-0413">Isomerase</keyword>